<sequence length="44" mass="4649">SGQWGLGVACRDMEGNLVASATWDLPGFDDPATAEACALYYAVR</sequence>
<proteinExistence type="predicted"/>
<protein>
    <submittedName>
        <fullName evidence="1">Uncharacterized protein</fullName>
    </submittedName>
</protein>
<evidence type="ECO:0000313" key="1">
    <source>
        <dbReference type="EMBL" id="MCI29789.1"/>
    </source>
</evidence>
<name>A0A392R0M1_9FABA</name>
<accession>A0A392R0M1</accession>
<keyword evidence="2" id="KW-1185">Reference proteome</keyword>
<dbReference type="Proteomes" id="UP000265520">
    <property type="component" value="Unassembled WGS sequence"/>
</dbReference>
<organism evidence="1 2">
    <name type="scientific">Trifolium medium</name>
    <dbReference type="NCBI Taxonomy" id="97028"/>
    <lineage>
        <taxon>Eukaryota</taxon>
        <taxon>Viridiplantae</taxon>
        <taxon>Streptophyta</taxon>
        <taxon>Embryophyta</taxon>
        <taxon>Tracheophyta</taxon>
        <taxon>Spermatophyta</taxon>
        <taxon>Magnoliopsida</taxon>
        <taxon>eudicotyledons</taxon>
        <taxon>Gunneridae</taxon>
        <taxon>Pentapetalae</taxon>
        <taxon>rosids</taxon>
        <taxon>fabids</taxon>
        <taxon>Fabales</taxon>
        <taxon>Fabaceae</taxon>
        <taxon>Papilionoideae</taxon>
        <taxon>50 kb inversion clade</taxon>
        <taxon>NPAAA clade</taxon>
        <taxon>Hologalegina</taxon>
        <taxon>IRL clade</taxon>
        <taxon>Trifolieae</taxon>
        <taxon>Trifolium</taxon>
    </lineage>
</organism>
<comment type="caution">
    <text evidence="1">The sequence shown here is derived from an EMBL/GenBank/DDBJ whole genome shotgun (WGS) entry which is preliminary data.</text>
</comment>
<dbReference type="EMBL" id="LXQA010175026">
    <property type="protein sequence ID" value="MCI29789.1"/>
    <property type="molecule type" value="Genomic_DNA"/>
</dbReference>
<feature type="non-terminal residue" evidence="1">
    <location>
        <position position="1"/>
    </location>
</feature>
<evidence type="ECO:0000313" key="2">
    <source>
        <dbReference type="Proteomes" id="UP000265520"/>
    </source>
</evidence>
<reference evidence="1 2" key="1">
    <citation type="journal article" date="2018" name="Front. Plant Sci.">
        <title>Red Clover (Trifolium pratense) and Zigzag Clover (T. medium) - A Picture of Genomic Similarities and Differences.</title>
        <authorList>
            <person name="Dluhosova J."/>
            <person name="Istvanek J."/>
            <person name="Nedelnik J."/>
            <person name="Repkova J."/>
        </authorList>
    </citation>
    <scope>NUCLEOTIDE SEQUENCE [LARGE SCALE GENOMIC DNA]</scope>
    <source>
        <strain evidence="2">cv. 10/8</strain>
        <tissue evidence="1">Leaf</tissue>
    </source>
</reference>
<dbReference type="AlphaFoldDB" id="A0A392R0M1"/>